<keyword evidence="1" id="KW-0472">Membrane</keyword>
<comment type="caution">
    <text evidence="2">The sequence shown here is derived from an EMBL/GenBank/DDBJ whole genome shotgun (WGS) entry which is preliminary data.</text>
</comment>
<evidence type="ECO:0000313" key="2">
    <source>
        <dbReference type="EMBL" id="TFH88903.1"/>
    </source>
</evidence>
<dbReference type="Proteomes" id="UP000297753">
    <property type="component" value="Unassembled WGS sequence"/>
</dbReference>
<keyword evidence="3" id="KW-1185">Reference proteome</keyword>
<sequence length="75" mass="8313">MYELDASVEVCDEALNEPWVNRITIGSFGCLVSAFIFLIGYFSITAMIGFIIVSALCVYCFIEFAAKLSSQRAEN</sequence>
<organism evidence="2 3">
    <name type="scientific">Vibrio ouci</name>
    <dbReference type="NCBI Taxonomy" id="2499078"/>
    <lineage>
        <taxon>Bacteria</taxon>
        <taxon>Pseudomonadati</taxon>
        <taxon>Pseudomonadota</taxon>
        <taxon>Gammaproteobacteria</taxon>
        <taxon>Vibrionales</taxon>
        <taxon>Vibrionaceae</taxon>
        <taxon>Vibrio</taxon>
    </lineage>
</organism>
<evidence type="ECO:0000256" key="1">
    <source>
        <dbReference type="SAM" id="Phobius"/>
    </source>
</evidence>
<protein>
    <submittedName>
        <fullName evidence="2">Uncharacterized protein</fullName>
    </submittedName>
</protein>
<dbReference type="AlphaFoldDB" id="A0A4Y8W8F4"/>
<gene>
    <name evidence="2" type="ORF">ELS82_25330</name>
</gene>
<feature type="transmembrane region" description="Helical" evidence="1">
    <location>
        <begin position="34"/>
        <end position="62"/>
    </location>
</feature>
<dbReference type="OrthoDB" id="5901471at2"/>
<name>A0A4Y8W8F4_9VIBR</name>
<accession>A0A4Y8W8F4</accession>
<evidence type="ECO:0000313" key="3">
    <source>
        <dbReference type="Proteomes" id="UP000297753"/>
    </source>
</evidence>
<keyword evidence="1" id="KW-0812">Transmembrane</keyword>
<keyword evidence="1" id="KW-1133">Transmembrane helix</keyword>
<reference evidence="2 3" key="1">
    <citation type="submission" date="2019-01" db="EMBL/GenBank/DDBJ databases">
        <title>Vibrio BEI176 sp. nov, a marine bacterium isolated from China: eastern marignal seas.</title>
        <authorList>
            <person name="Li B."/>
        </authorList>
    </citation>
    <scope>NUCLEOTIDE SEQUENCE [LARGE SCALE GENOMIC DNA]</scope>
    <source>
        <strain evidence="2 3">BEI176</strain>
    </source>
</reference>
<dbReference type="EMBL" id="SATR01000226">
    <property type="protein sequence ID" value="TFH88903.1"/>
    <property type="molecule type" value="Genomic_DNA"/>
</dbReference>
<proteinExistence type="predicted"/>